<dbReference type="PANTHER" id="PTHR46599">
    <property type="entry name" value="PIGGYBAC TRANSPOSABLE ELEMENT-DERIVED PROTEIN 4"/>
    <property type="match status" value="1"/>
</dbReference>
<dbReference type="Pfam" id="PF13843">
    <property type="entry name" value="DDE_Tnp_1_7"/>
    <property type="match status" value="1"/>
</dbReference>
<proteinExistence type="predicted"/>
<sequence>MGLNHKNVCSSYWTTRKSQATPYFGFIMGVDEFNRISRMIHLNDVTREIPRGREGYDPWSKIRPLLDKIKTKSKQYYTPFHRKTSALMKACWILFTLSTGRKLDRERFIIEIVEHLCEGDNIVNALPPVPQVVQIVGHRLVRLDGRKEKDCYDPKAVCVLSNFHDPGARGIVNRRLGRQQQQQVEVPLALSDYQKCMMGVDLTDQMVGYYMQNHR</sequence>
<evidence type="ECO:0000313" key="2">
    <source>
        <dbReference type="EMBL" id="GFR62110.1"/>
    </source>
</evidence>
<comment type="caution">
    <text evidence="2">The sequence shown here is derived from an EMBL/GenBank/DDBJ whole genome shotgun (WGS) entry which is preliminary data.</text>
</comment>
<dbReference type="EMBL" id="BMAT01010869">
    <property type="protein sequence ID" value="GFR62110.1"/>
    <property type="molecule type" value="Genomic_DNA"/>
</dbReference>
<gene>
    <name evidence="2" type="ORF">ElyMa_005447200</name>
</gene>
<keyword evidence="3" id="KW-1185">Reference proteome</keyword>
<dbReference type="AlphaFoldDB" id="A0AAV4EN07"/>
<accession>A0AAV4EN07</accession>
<feature type="domain" description="PiggyBac transposable element-derived protein" evidence="1">
    <location>
        <begin position="1"/>
        <end position="79"/>
    </location>
</feature>
<organism evidence="2 3">
    <name type="scientific">Elysia marginata</name>
    <dbReference type="NCBI Taxonomy" id="1093978"/>
    <lineage>
        <taxon>Eukaryota</taxon>
        <taxon>Metazoa</taxon>
        <taxon>Spiralia</taxon>
        <taxon>Lophotrochozoa</taxon>
        <taxon>Mollusca</taxon>
        <taxon>Gastropoda</taxon>
        <taxon>Heterobranchia</taxon>
        <taxon>Euthyneura</taxon>
        <taxon>Panpulmonata</taxon>
        <taxon>Sacoglossa</taxon>
        <taxon>Placobranchoidea</taxon>
        <taxon>Plakobranchidae</taxon>
        <taxon>Elysia</taxon>
    </lineage>
</organism>
<dbReference type="Proteomes" id="UP000762676">
    <property type="component" value="Unassembled WGS sequence"/>
</dbReference>
<evidence type="ECO:0000313" key="3">
    <source>
        <dbReference type="Proteomes" id="UP000762676"/>
    </source>
</evidence>
<evidence type="ECO:0000259" key="1">
    <source>
        <dbReference type="Pfam" id="PF13843"/>
    </source>
</evidence>
<reference evidence="2 3" key="1">
    <citation type="journal article" date="2021" name="Elife">
        <title>Chloroplast acquisition without the gene transfer in kleptoplastic sea slugs, Plakobranchus ocellatus.</title>
        <authorList>
            <person name="Maeda T."/>
            <person name="Takahashi S."/>
            <person name="Yoshida T."/>
            <person name="Shimamura S."/>
            <person name="Takaki Y."/>
            <person name="Nagai Y."/>
            <person name="Toyoda A."/>
            <person name="Suzuki Y."/>
            <person name="Arimoto A."/>
            <person name="Ishii H."/>
            <person name="Satoh N."/>
            <person name="Nishiyama T."/>
            <person name="Hasebe M."/>
            <person name="Maruyama T."/>
            <person name="Minagawa J."/>
            <person name="Obokata J."/>
            <person name="Shigenobu S."/>
        </authorList>
    </citation>
    <scope>NUCLEOTIDE SEQUENCE [LARGE SCALE GENOMIC DNA]</scope>
</reference>
<protein>
    <submittedName>
        <fullName evidence="2">PiggyBac transposase Uribo1</fullName>
    </submittedName>
</protein>
<dbReference type="InterPro" id="IPR029526">
    <property type="entry name" value="PGBD"/>
</dbReference>
<name>A0AAV4EN07_9GAST</name>
<dbReference type="PANTHER" id="PTHR46599:SF3">
    <property type="entry name" value="PIGGYBAC TRANSPOSABLE ELEMENT-DERIVED PROTEIN 4"/>
    <property type="match status" value="1"/>
</dbReference>